<dbReference type="GO" id="GO:0003677">
    <property type="term" value="F:DNA binding"/>
    <property type="evidence" value="ECO:0007669"/>
    <property type="project" value="UniProtKB-KW"/>
</dbReference>
<dbReference type="InterPro" id="IPR014001">
    <property type="entry name" value="Helicase_ATP-bd"/>
</dbReference>
<evidence type="ECO:0000256" key="7">
    <source>
        <dbReference type="ARBA" id="ARBA00023204"/>
    </source>
</evidence>
<dbReference type="SUPFAM" id="SSF50249">
    <property type="entry name" value="Nucleic acid-binding proteins"/>
    <property type="match status" value="1"/>
</dbReference>
<accession>A0A0T5ZXG8</accession>
<evidence type="ECO:0000256" key="1">
    <source>
        <dbReference type="ARBA" id="ARBA00022741"/>
    </source>
</evidence>
<dbReference type="InterPro" id="IPR001650">
    <property type="entry name" value="Helicase_C-like"/>
</dbReference>
<feature type="domain" description="Helicase ATP-binding" evidence="9">
    <location>
        <begin position="277"/>
        <end position="432"/>
    </location>
</feature>
<keyword evidence="2" id="KW-0227">DNA damage</keyword>
<name>A0A0T5ZXG8_UNCKA</name>
<proteinExistence type="predicted"/>
<dbReference type="InterPro" id="IPR012340">
    <property type="entry name" value="NA-bd_OB-fold"/>
</dbReference>
<protein>
    <recommendedName>
        <fullName evidence="8">Probable DNA 3'-5' helicase RecG</fullName>
    </recommendedName>
</protein>
<organism evidence="11 12">
    <name type="scientific">candidate division WWE3 bacterium CSP1-7</name>
    <dbReference type="NCBI Taxonomy" id="1576480"/>
    <lineage>
        <taxon>Bacteria</taxon>
        <taxon>Katanobacteria</taxon>
    </lineage>
</organism>
<evidence type="ECO:0000259" key="10">
    <source>
        <dbReference type="PROSITE" id="PS51194"/>
    </source>
</evidence>
<dbReference type="GO" id="GO:0006281">
    <property type="term" value="P:DNA repair"/>
    <property type="evidence" value="ECO:0007669"/>
    <property type="project" value="UniProtKB-KW"/>
</dbReference>
<dbReference type="Proteomes" id="UP000051297">
    <property type="component" value="Unassembled WGS sequence"/>
</dbReference>
<keyword evidence="5" id="KW-0067">ATP-binding</keyword>
<dbReference type="PROSITE" id="PS51194">
    <property type="entry name" value="HELICASE_CTER"/>
    <property type="match status" value="1"/>
</dbReference>
<dbReference type="Pfam" id="PF17191">
    <property type="entry name" value="RecG_wedge"/>
    <property type="match status" value="1"/>
</dbReference>
<dbReference type="SMART" id="SM00490">
    <property type="entry name" value="HELICc"/>
    <property type="match status" value="1"/>
</dbReference>
<evidence type="ECO:0000256" key="3">
    <source>
        <dbReference type="ARBA" id="ARBA00022801"/>
    </source>
</evidence>
<dbReference type="Pfam" id="PF19833">
    <property type="entry name" value="RecG_dom3_C"/>
    <property type="match status" value="1"/>
</dbReference>
<keyword evidence="6" id="KW-0238">DNA-binding</keyword>
<dbReference type="InterPro" id="IPR045562">
    <property type="entry name" value="RecG_dom3_C"/>
</dbReference>
<evidence type="ECO:0000259" key="9">
    <source>
        <dbReference type="PROSITE" id="PS51192"/>
    </source>
</evidence>
<feature type="domain" description="Helicase C-terminal" evidence="10">
    <location>
        <begin position="465"/>
        <end position="613"/>
    </location>
</feature>
<dbReference type="GO" id="GO:0016787">
    <property type="term" value="F:hydrolase activity"/>
    <property type="evidence" value="ECO:0007669"/>
    <property type="project" value="UniProtKB-KW"/>
</dbReference>
<dbReference type="NCBIfam" id="NF008168">
    <property type="entry name" value="PRK10917.2-2"/>
    <property type="match status" value="1"/>
</dbReference>
<evidence type="ECO:0000256" key="2">
    <source>
        <dbReference type="ARBA" id="ARBA00022763"/>
    </source>
</evidence>
<dbReference type="GO" id="GO:0003678">
    <property type="term" value="F:DNA helicase activity"/>
    <property type="evidence" value="ECO:0007669"/>
    <property type="project" value="TreeGrafter"/>
</dbReference>
<dbReference type="EMBL" id="LDXK01000002">
    <property type="protein sequence ID" value="KRT67490.1"/>
    <property type="molecule type" value="Genomic_DNA"/>
</dbReference>
<dbReference type="NCBIfam" id="NF008165">
    <property type="entry name" value="PRK10917.1-3"/>
    <property type="match status" value="1"/>
</dbReference>
<dbReference type="AlphaFoldDB" id="A0A0T5ZXG8"/>
<dbReference type="CDD" id="cd04488">
    <property type="entry name" value="RecG_wedge_OBF"/>
    <property type="match status" value="1"/>
</dbReference>
<keyword evidence="1" id="KW-0547">Nucleotide-binding</keyword>
<dbReference type="Gene3D" id="2.40.50.140">
    <property type="entry name" value="Nucleic acid-binding proteins"/>
    <property type="match status" value="1"/>
</dbReference>
<dbReference type="InterPro" id="IPR011545">
    <property type="entry name" value="DEAD/DEAH_box_helicase_dom"/>
</dbReference>
<dbReference type="SUPFAM" id="SSF52540">
    <property type="entry name" value="P-loop containing nucleoside triphosphate hydrolases"/>
    <property type="match status" value="2"/>
</dbReference>
<dbReference type="Pfam" id="PF00271">
    <property type="entry name" value="Helicase_C"/>
    <property type="match status" value="1"/>
</dbReference>
<evidence type="ECO:0000256" key="4">
    <source>
        <dbReference type="ARBA" id="ARBA00022806"/>
    </source>
</evidence>
<keyword evidence="4 11" id="KW-0347">Helicase</keyword>
<keyword evidence="7" id="KW-0234">DNA repair</keyword>
<evidence type="ECO:0000313" key="11">
    <source>
        <dbReference type="EMBL" id="KRT67490.1"/>
    </source>
</evidence>
<dbReference type="SMART" id="SM00487">
    <property type="entry name" value="DEXDc"/>
    <property type="match status" value="1"/>
</dbReference>
<dbReference type="InterPro" id="IPR047112">
    <property type="entry name" value="RecG/Mfd"/>
</dbReference>
<evidence type="ECO:0000256" key="6">
    <source>
        <dbReference type="ARBA" id="ARBA00023125"/>
    </source>
</evidence>
<dbReference type="Pfam" id="PF00270">
    <property type="entry name" value="DEAD"/>
    <property type="match status" value="1"/>
</dbReference>
<dbReference type="GO" id="GO:0005524">
    <property type="term" value="F:ATP binding"/>
    <property type="evidence" value="ECO:0007669"/>
    <property type="project" value="UniProtKB-KW"/>
</dbReference>
<dbReference type="Gene3D" id="3.40.50.300">
    <property type="entry name" value="P-loop containing nucleotide triphosphate hydrolases"/>
    <property type="match status" value="2"/>
</dbReference>
<dbReference type="InterPro" id="IPR033454">
    <property type="entry name" value="RecG_wedge"/>
</dbReference>
<evidence type="ECO:0000256" key="5">
    <source>
        <dbReference type="ARBA" id="ARBA00022840"/>
    </source>
</evidence>
<dbReference type="PROSITE" id="PS51192">
    <property type="entry name" value="HELICASE_ATP_BIND_1"/>
    <property type="match status" value="1"/>
</dbReference>
<dbReference type="STRING" id="1576480.XU08_C0002G0028"/>
<evidence type="ECO:0000313" key="12">
    <source>
        <dbReference type="Proteomes" id="UP000051297"/>
    </source>
</evidence>
<keyword evidence="3 11" id="KW-0378">Hydrolase</keyword>
<reference evidence="11 12" key="1">
    <citation type="submission" date="2015-05" db="EMBL/GenBank/DDBJ databases">
        <title>Critical biogeochemical functions in the subsurface are associated with bacteria from new phyla and little studied lineages.</title>
        <authorList>
            <person name="Hug L.A."/>
            <person name="Thomas B.C."/>
            <person name="Sharon I."/>
            <person name="Brown C.T."/>
            <person name="Sharma R."/>
            <person name="Hettich R.L."/>
            <person name="Wilkins M.J."/>
            <person name="Williams K.H."/>
            <person name="Singh A."/>
            <person name="Banfield J.F."/>
        </authorList>
    </citation>
    <scope>NUCLEOTIDE SEQUENCE [LARGE SCALE GENOMIC DNA]</scope>
    <source>
        <strain evidence="11">CSP1-7</strain>
    </source>
</reference>
<gene>
    <name evidence="11" type="primary">recG</name>
    <name evidence="11" type="ORF">XU08_C0002G0028</name>
</gene>
<dbReference type="PANTHER" id="PTHR47964">
    <property type="entry name" value="ATP-DEPENDENT DNA HELICASE HOMOLOG RECG, CHLOROPLASTIC"/>
    <property type="match status" value="1"/>
</dbReference>
<comment type="caution">
    <text evidence="11">The sequence shown here is derived from an EMBL/GenBank/DDBJ whole genome shotgun (WGS) entry which is preliminary data.</text>
</comment>
<dbReference type="PANTHER" id="PTHR47964:SF1">
    <property type="entry name" value="ATP-DEPENDENT DNA HELICASE HOMOLOG RECG, CHLOROPLASTIC"/>
    <property type="match status" value="1"/>
</dbReference>
<sequence>MQITVTDPVEKIPYVGKIYAQRLARLGIMSARDLLYHFPFRYQDYTQTTKINLLAPDRDVAVQGKIIQIGNIRTKWGKFLTKAAVADESGAIEVIWFNQPYLTQTLKEGVRVGLAGKVENFGGKTSLISPDFEVLEEGAVPTHTAGLVSVYPETARLTSKWLRSRIRSLLDSVDVKEFIPEEIRQERGLLPLRESLEKIHFPKKFSDIEKARQRFALEELLLFNLRSLKQRLVWEKQKTPLPISYDRFREKVDRFVEKLPFSLTKAQKSVLDEIFRDLGGEKPMNRLLQGDVGSGKTVVAAVAAYLTHLNGAKTVFMAPTEILADQHFQTLSSLLSPSGIKVAINTGSRKTDQPDDFDLWVGTHALFYKEEDFQKVGLVVIDEQHRFGVKQRAQLLQKTGSAMIPHLLTLTATPIPRTLALTVYGDLDLSVLDELPPGRKRIKTFVVPAQKREDGYRWIRQRVKAGDQTFVICPLIEESVAESMQQVKAATAEFEVISKIMPDVRVGLLHGRMKSPEKTKTMDSFKRGEIGVLVSTPVVEVGIDVPNATIMVVEAAERFGLASLHQLRGRVGRGEKESFCFLFAEKESAESIDRLRALEQNESGFQLAELDLKRRGPGEIYGVKQHGLTELKVADLTDSRLLKDAQEAARSVFQGDFPLKDYPELEVELERFSTSLIEPN</sequence>
<dbReference type="InterPro" id="IPR027417">
    <property type="entry name" value="P-loop_NTPase"/>
</dbReference>
<dbReference type="PATRIC" id="fig|1576480.3.peg.308"/>
<evidence type="ECO:0000256" key="8">
    <source>
        <dbReference type="ARBA" id="ARBA00049819"/>
    </source>
</evidence>